<protein>
    <submittedName>
        <fullName evidence="1">Uncharacterized protein</fullName>
    </submittedName>
</protein>
<gene>
    <name evidence="1" type="ORF">L6164_025187</name>
</gene>
<sequence>MHRQSNLPYSFGLRENVGASFTVMVVAFLSAFAFMGFCTLYLRHCAHLYVATGNPISAAAELCRRGCNQQVIDNCPIVKYSTVKEIKMGKEALECAVCLAEFQDYDRLRLLPKCNHVFHTDCIDAWLSSHATCPLCRAKLTSDCGQNLTQLLPRNMNEPQYPQNYSNRTPESSSAGEMERNQVAVEVLPGSELQLPATSIAINTVENVTQVFALNQIQTPRPSPPLGLGLLLEALPRSHSTGHSLLEVEPEQGNYRDRCTLRLPEHVKKQILANHNRIRRLPTSDIGLPKLWSPRREWNGSELAEAASSRQV</sequence>
<organism evidence="1 2">
    <name type="scientific">Bauhinia variegata</name>
    <name type="common">Purple orchid tree</name>
    <name type="synonym">Phanera variegata</name>
    <dbReference type="NCBI Taxonomy" id="167791"/>
    <lineage>
        <taxon>Eukaryota</taxon>
        <taxon>Viridiplantae</taxon>
        <taxon>Streptophyta</taxon>
        <taxon>Embryophyta</taxon>
        <taxon>Tracheophyta</taxon>
        <taxon>Spermatophyta</taxon>
        <taxon>Magnoliopsida</taxon>
        <taxon>eudicotyledons</taxon>
        <taxon>Gunneridae</taxon>
        <taxon>Pentapetalae</taxon>
        <taxon>rosids</taxon>
        <taxon>fabids</taxon>
        <taxon>Fabales</taxon>
        <taxon>Fabaceae</taxon>
        <taxon>Cercidoideae</taxon>
        <taxon>Cercideae</taxon>
        <taxon>Bauhiniinae</taxon>
        <taxon>Bauhinia</taxon>
    </lineage>
</organism>
<comment type="caution">
    <text evidence="1">The sequence shown here is derived from an EMBL/GenBank/DDBJ whole genome shotgun (WGS) entry which is preliminary data.</text>
</comment>
<accession>A0ACB9LZT7</accession>
<keyword evidence="2" id="KW-1185">Reference proteome</keyword>
<name>A0ACB9LZT7_BAUVA</name>
<reference evidence="1 2" key="1">
    <citation type="journal article" date="2022" name="DNA Res.">
        <title>Chromosomal-level genome assembly of the orchid tree Bauhinia variegata (Leguminosae; Cercidoideae) supports the allotetraploid origin hypothesis of Bauhinia.</title>
        <authorList>
            <person name="Zhong Y."/>
            <person name="Chen Y."/>
            <person name="Zheng D."/>
            <person name="Pang J."/>
            <person name="Liu Y."/>
            <person name="Luo S."/>
            <person name="Meng S."/>
            <person name="Qian L."/>
            <person name="Wei D."/>
            <person name="Dai S."/>
            <person name="Zhou R."/>
        </authorList>
    </citation>
    <scope>NUCLEOTIDE SEQUENCE [LARGE SCALE GENOMIC DNA]</scope>
    <source>
        <strain evidence="1">BV-YZ2020</strain>
    </source>
</reference>
<proteinExistence type="predicted"/>
<dbReference type="EMBL" id="CM039435">
    <property type="protein sequence ID" value="KAI4317308.1"/>
    <property type="molecule type" value="Genomic_DNA"/>
</dbReference>
<dbReference type="Proteomes" id="UP000828941">
    <property type="component" value="Chromosome 10"/>
</dbReference>
<evidence type="ECO:0000313" key="1">
    <source>
        <dbReference type="EMBL" id="KAI4317308.1"/>
    </source>
</evidence>
<evidence type="ECO:0000313" key="2">
    <source>
        <dbReference type="Proteomes" id="UP000828941"/>
    </source>
</evidence>